<dbReference type="Proteomes" id="UP001229421">
    <property type="component" value="Unassembled WGS sequence"/>
</dbReference>
<name>A0AAD8KBP9_TARER</name>
<evidence type="ECO:0000313" key="2">
    <source>
        <dbReference type="Proteomes" id="UP001229421"/>
    </source>
</evidence>
<keyword evidence="2" id="KW-1185">Reference proteome</keyword>
<dbReference type="EMBL" id="JAUHHV010000007">
    <property type="protein sequence ID" value="KAK1419799.1"/>
    <property type="molecule type" value="Genomic_DNA"/>
</dbReference>
<dbReference type="AlphaFoldDB" id="A0AAD8KBP9"/>
<accession>A0AAD8KBP9</accession>
<reference evidence="1" key="1">
    <citation type="journal article" date="2023" name="bioRxiv">
        <title>Improved chromosome-level genome assembly for marigold (Tagetes erecta).</title>
        <authorList>
            <person name="Jiang F."/>
            <person name="Yuan L."/>
            <person name="Wang S."/>
            <person name="Wang H."/>
            <person name="Xu D."/>
            <person name="Wang A."/>
            <person name="Fan W."/>
        </authorList>
    </citation>
    <scope>NUCLEOTIDE SEQUENCE</scope>
    <source>
        <strain evidence="1">WSJ</strain>
        <tissue evidence="1">Leaf</tissue>
    </source>
</reference>
<proteinExistence type="predicted"/>
<protein>
    <submittedName>
        <fullName evidence="1">Uncharacterized protein</fullName>
    </submittedName>
</protein>
<sequence length="189" mass="21543">MEDMNAMNMTQQQKDALEIRSYLHDRTLMQYVDRLEASRKRLQELLNLATPDLSTQFAMKRGHIARFKDRALKCEPTVPPSRTKFKSTIDYNATIEQSIADLKIKDGQVFKGIVAPSLDESRACGCVQPPPIVDDVAPYSSIENISVQKLTPEYKMEMERVVISKATPMRASDLWRDKPSILLCIRRPG</sequence>
<evidence type="ECO:0000313" key="1">
    <source>
        <dbReference type="EMBL" id="KAK1419799.1"/>
    </source>
</evidence>
<organism evidence="1 2">
    <name type="scientific">Tagetes erecta</name>
    <name type="common">African marigold</name>
    <dbReference type="NCBI Taxonomy" id="13708"/>
    <lineage>
        <taxon>Eukaryota</taxon>
        <taxon>Viridiplantae</taxon>
        <taxon>Streptophyta</taxon>
        <taxon>Embryophyta</taxon>
        <taxon>Tracheophyta</taxon>
        <taxon>Spermatophyta</taxon>
        <taxon>Magnoliopsida</taxon>
        <taxon>eudicotyledons</taxon>
        <taxon>Gunneridae</taxon>
        <taxon>Pentapetalae</taxon>
        <taxon>asterids</taxon>
        <taxon>campanulids</taxon>
        <taxon>Asterales</taxon>
        <taxon>Asteraceae</taxon>
        <taxon>Asteroideae</taxon>
        <taxon>Heliantheae alliance</taxon>
        <taxon>Tageteae</taxon>
        <taxon>Tagetes</taxon>
    </lineage>
</organism>
<gene>
    <name evidence="1" type="ORF">QVD17_29149</name>
</gene>
<comment type="caution">
    <text evidence="1">The sequence shown here is derived from an EMBL/GenBank/DDBJ whole genome shotgun (WGS) entry which is preliminary data.</text>
</comment>